<dbReference type="PANTHER" id="PTHR20898:SF0">
    <property type="entry name" value="DAEDALUS ON 3-RELATED"/>
    <property type="match status" value="1"/>
</dbReference>
<dbReference type="SMART" id="SM00697">
    <property type="entry name" value="DM8"/>
    <property type="match status" value="1"/>
</dbReference>
<organism evidence="1 2">
    <name type="scientific">Drosophila kikkawai</name>
    <name type="common">Fruit fly</name>
    <dbReference type="NCBI Taxonomy" id="30033"/>
    <lineage>
        <taxon>Eukaryota</taxon>
        <taxon>Metazoa</taxon>
        <taxon>Ecdysozoa</taxon>
        <taxon>Arthropoda</taxon>
        <taxon>Hexapoda</taxon>
        <taxon>Insecta</taxon>
        <taxon>Pterygota</taxon>
        <taxon>Neoptera</taxon>
        <taxon>Endopterygota</taxon>
        <taxon>Diptera</taxon>
        <taxon>Brachycera</taxon>
        <taxon>Muscomorpha</taxon>
        <taxon>Ephydroidea</taxon>
        <taxon>Drosophilidae</taxon>
        <taxon>Drosophila</taxon>
        <taxon>Sophophora</taxon>
    </lineage>
</organism>
<dbReference type="InterPro" id="IPR010512">
    <property type="entry name" value="DUF1091"/>
</dbReference>
<dbReference type="GeneID" id="108074035"/>
<dbReference type="OrthoDB" id="7940892at2759"/>
<evidence type="ECO:0000313" key="1">
    <source>
        <dbReference type="Proteomes" id="UP001652661"/>
    </source>
</evidence>
<reference evidence="2" key="1">
    <citation type="submission" date="2025-08" db="UniProtKB">
        <authorList>
            <consortium name="RefSeq"/>
        </authorList>
    </citation>
    <scope>IDENTIFICATION</scope>
    <source>
        <strain evidence="2">14028-0561.14</strain>
        <tissue evidence="2">Whole fly</tissue>
    </source>
</reference>
<dbReference type="RefSeq" id="XP_017021392.1">
    <property type="nucleotide sequence ID" value="XM_017165903.1"/>
</dbReference>
<dbReference type="Proteomes" id="UP001652661">
    <property type="component" value="Chromosome 3R"/>
</dbReference>
<protein>
    <submittedName>
        <fullName evidence="2">Uncharacterized protein</fullName>
    </submittedName>
</protein>
<dbReference type="Pfam" id="PF06477">
    <property type="entry name" value="DUF1091"/>
    <property type="match status" value="1"/>
</dbReference>
<evidence type="ECO:0000313" key="2">
    <source>
        <dbReference type="RefSeq" id="XP_017021392.1"/>
    </source>
</evidence>
<accession>A0A6P4HYB5</accession>
<proteinExistence type="predicted"/>
<name>A0A6P4HYB5_DROKI</name>
<dbReference type="PANTHER" id="PTHR20898">
    <property type="entry name" value="DAEDALUS ON 3-RELATED-RELATED"/>
    <property type="match status" value="1"/>
</dbReference>
<keyword evidence="1" id="KW-1185">Reference proteome</keyword>
<dbReference type="AlphaFoldDB" id="A0A6P4HYB5"/>
<sequence>MRYTFIYCALLGYAVIFKFSNFVCESYNKSWFEFHECRLKAVSRERVILNMNGTILHPVNNAHTEGKVFKRESGFKPWLMESRVDACRFMRKSYNPIAKLVFGLFKEFTNINHTCPYVGPQVVRGFYLKPELLLLPFPSGEYMLSLRWFFDQKLQFDTNVSFVFVEDIMKA</sequence>
<gene>
    <name evidence="2" type="primary">LOC108074035</name>
</gene>